<evidence type="ECO:0000256" key="1">
    <source>
        <dbReference type="SAM" id="MobiDB-lite"/>
    </source>
</evidence>
<evidence type="ECO:0000313" key="4">
    <source>
        <dbReference type="Proteomes" id="UP000253094"/>
    </source>
</evidence>
<feature type="signal peptide" evidence="2">
    <location>
        <begin position="1"/>
        <end position="28"/>
    </location>
</feature>
<feature type="region of interest" description="Disordered" evidence="1">
    <location>
        <begin position="94"/>
        <end position="129"/>
    </location>
</feature>
<evidence type="ECO:0000313" key="3">
    <source>
        <dbReference type="EMBL" id="RCG27216.1"/>
    </source>
</evidence>
<keyword evidence="2" id="KW-0732">Signal</keyword>
<dbReference type="PROSITE" id="PS51257">
    <property type="entry name" value="PROKAR_LIPOPROTEIN"/>
    <property type="match status" value="1"/>
</dbReference>
<proteinExistence type="predicted"/>
<gene>
    <name evidence="3" type="ORF">DQ384_26210</name>
</gene>
<name>A0A367FA03_9ACTN</name>
<evidence type="ECO:0000256" key="2">
    <source>
        <dbReference type="SAM" id="SignalP"/>
    </source>
</evidence>
<keyword evidence="4" id="KW-1185">Reference proteome</keyword>
<dbReference type="AlphaFoldDB" id="A0A367FA03"/>
<organism evidence="3 4">
    <name type="scientific">Sphaerisporangium album</name>
    <dbReference type="NCBI Taxonomy" id="509200"/>
    <lineage>
        <taxon>Bacteria</taxon>
        <taxon>Bacillati</taxon>
        <taxon>Actinomycetota</taxon>
        <taxon>Actinomycetes</taxon>
        <taxon>Streptosporangiales</taxon>
        <taxon>Streptosporangiaceae</taxon>
        <taxon>Sphaerisporangium</taxon>
    </lineage>
</organism>
<feature type="chain" id="PRO_5016827344" description="Lipoprotein" evidence="2">
    <location>
        <begin position="29"/>
        <end position="129"/>
    </location>
</feature>
<reference evidence="3 4" key="1">
    <citation type="submission" date="2018-06" db="EMBL/GenBank/DDBJ databases">
        <title>Sphaerisporangium craniellae sp. nov., isolated from a marine sponge in the South China Sea.</title>
        <authorList>
            <person name="Li L."/>
        </authorList>
    </citation>
    <scope>NUCLEOTIDE SEQUENCE [LARGE SCALE GENOMIC DNA]</scope>
    <source>
        <strain evidence="3 4">CCTCC AA 208026</strain>
    </source>
</reference>
<comment type="caution">
    <text evidence="3">The sequence shown here is derived from an EMBL/GenBank/DDBJ whole genome shotgun (WGS) entry which is preliminary data.</text>
</comment>
<dbReference type="Proteomes" id="UP000253094">
    <property type="component" value="Unassembled WGS sequence"/>
</dbReference>
<evidence type="ECO:0008006" key="5">
    <source>
        <dbReference type="Google" id="ProtNLM"/>
    </source>
</evidence>
<protein>
    <recommendedName>
        <fullName evidence="5">Lipoprotein</fullName>
    </recommendedName>
</protein>
<dbReference type="RefSeq" id="WP_114031555.1">
    <property type="nucleotide sequence ID" value="NZ_QOIL01000016.1"/>
</dbReference>
<feature type="compositionally biased region" description="Gly residues" evidence="1">
    <location>
        <begin position="114"/>
        <end position="129"/>
    </location>
</feature>
<sequence>MQTPRKASTAITLVALGALSLAMVTACSDDDGPTVAADCVIREADGKLKAVDDKYCSNSGGGGGHSTSSFVWIYGGSYSNGHVYGGSYTKPPNTNIASRSGRTVLSNAGKGTVSRGGFGSRGSVSGSGS</sequence>
<feature type="compositionally biased region" description="Polar residues" evidence="1">
    <location>
        <begin position="94"/>
        <end position="106"/>
    </location>
</feature>
<dbReference type="OrthoDB" id="3544030at2"/>
<dbReference type="EMBL" id="QOIL01000016">
    <property type="protein sequence ID" value="RCG27216.1"/>
    <property type="molecule type" value="Genomic_DNA"/>
</dbReference>
<accession>A0A367FA03</accession>